<dbReference type="GO" id="GO:0000139">
    <property type="term" value="C:Golgi membrane"/>
    <property type="evidence" value="ECO:0007669"/>
    <property type="project" value="UniProtKB-SubCell"/>
</dbReference>
<accession>A0A2T0FNB0</accession>
<protein>
    <recommendedName>
        <fullName evidence="2">Conserved oligomeric Golgi complex subunit 2</fullName>
    </recommendedName>
    <alternativeName>
        <fullName evidence="7">Component of oligomeric Golgi complex 2</fullName>
    </alternativeName>
</protein>
<evidence type="ECO:0000256" key="5">
    <source>
        <dbReference type="ARBA" id="ARBA00023034"/>
    </source>
</evidence>
<evidence type="ECO:0000256" key="6">
    <source>
        <dbReference type="ARBA" id="ARBA00023136"/>
    </source>
</evidence>
<comment type="caution">
    <text evidence="9">The sequence shown here is derived from an EMBL/GenBank/DDBJ whole genome shotgun (WGS) entry which is preliminary data.</text>
</comment>
<dbReference type="OrthoDB" id="332281at2759"/>
<keyword evidence="6" id="KW-0472">Membrane</keyword>
<dbReference type="Proteomes" id="UP000238350">
    <property type="component" value="Unassembled WGS sequence"/>
</dbReference>
<evidence type="ECO:0000256" key="4">
    <source>
        <dbReference type="ARBA" id="ARBA00022927"/>
    </source>
</evidence>
<dbReference type="InterPro" id="IPR024602">
    <property type="entry name" value="COG_su2_N"/>
</dbReference>
<dbReference type="Pfam" id="PF06148">
    <property type="entry name" value="COG2_N"/>
    <property type="match status" value="1"/>
</dbReference>
<reference evidence="9 10" key="1">
    <citation type="submission" date="2017-04" db="EMBL/GenBank/DDBJ databases">
        <title>Genome sequencing of [Candida] sorbophila.</title>
        <authorList>
            <person name="Ahn J.O."/>
        </authorList>
    </citation>
    <scope>NUCLEOTIDE SEQUENCE [LARGE SCALE GENOMIC DNA]</scope>
    <source>
        <strain evidence="9 10">DS02</strain>
    </source>
</reference>
<evidence type="ECO:0000256" key="1">
    <source>
        <dbReference type="ARBA" id="ARBA00004395"/>
    </source>
</evidence>
<dbReference type="STRING" id="45607.A0A2T0FNB0"/>
<gene>
    <name evidence="9" type="ORF">B9G98_04098</name>
</gene>
<evidence type="ECO:0000256" key="7">
    <source>
        <dbReference type="ARBA" id="ARBA00031344"/>
    </source>
</evidence>
<name>A0A2T0FNB0_9ASCO</name>
<evidence type="ECO:0000313" key="9">
    <source>
        <dbReference type="EMBL" id="PRT56478.1"/>
    </source>
</evidence>
<proteinExistence type="predicted"/>
<organism evidence="9 10">
    <name type="scientific">Wickerhamiella sorbophila</name>
    <dbReference type="NCBI Taxonomy" id="45607"/>
    <lineage>
        <taxon>Eukaryota</taxon>
        <taxon>Fungi</taxon>
        <taxon>Dikarya</taxon>
        <taxon>Ascomycota</taxon>
        <taxon>Saccharomycotina</taxon>
        <taxon>Dipodascomycetes</taxon>
        <taxon>Dipodascales</taxon>
        <taxon>Trichomonascaceae</taxon>
        <taxon>Wickerhamiella</taxon>
    </lineage>
</organism>
<dbReference type="RefSeq" id="XP_024666423.1">
    <property type="nucleotide sequence ID" value="XM_024810655.1"/>
</dbReference>
<dbReference type="EMBL" id="NDIQ01000022">
    <property type="protein sequence ID" value="PRT56478.1"/>
    <property type="molecule type" value="Genomic_DNA"/>
</dbReference>
<evidence type="ECO:0000256" key="2">
    <source>
        <dbReference type="ARBA" id="ARBA00020977"/>
    </source>
</evidence>
<comment type="subcellular location">
    <subcellularLocation>
        <location evidence="1">Golgi apparatus membrane</location>
        <topology evidence="1">Peripheral membrane protein</topology>
    </subcellularLocation>
</comment>
<dbReference type="GO" id="GO:0015031">
    <property type="term" value="P:protein transport"/>
    <property type="evidence" value="ECO:0007669"/>
    <property type="project" value="UniProtKB-KW"/>
</dbReference>
<keyword evidence="10" id="KW-1185">Reference proteome</keyword>
<keyword evidence="5" id="KW-0333">Golgi apparatus</keyword>
<sequence>MSTTNDIPELPAPKEITWDTLAAPDFEVESFLNEHAQFQTLSEMRRSIMNWELKLHKELVDTVNENYPEFLGSAESLDETLTHLEAVRLEVLKFRSDTVRTQTDLSTVVRELEQSIRRKRKLAQDELQVRQILRYLDTLDILDEQLCRPLGELDVDDYEEWSKMYVSAVQLQKRHLDSRLVQNSAKRLHSVRDGLLAVYSDIECDDKFRLAQAKSWILHN</sequence>
<keyword evidence="3" id="KW-0813">Transport</keyword>
<evidence type="ECO:0000256" key="3">
    <source>
        <dbReference type="ARBA" id="ARBA00022448"/>
    </source>
</evidence>
<evidence type="ECO:0000313" key="10">
    <source>
        <dbReference type="Proteomes" id="UP000238350"/>
    </source>
</evidence>
<dbReference type="AlphaFoldDB" id="A0A2T0FNB0"/>
<keyword evidence="4" id="KW-0653">Protein transport</keyword>
<feature type="domain" description="Conserved oligomeric Golgi complex subunit 2 N-terminal" evidence="8">
    <location>
        <begin position="21"/>
        <end position="85"/>
    </location>
</feature>
<dbReference type="GeneID" id="36517846"/>
<evidence type="ECO:0000259" key="8">
    <source>
        <dbReference type="Pfam" id="PF06148"/>
    </source>
</evidence>